<dbReference type="EC" id="6.3.2.9" evidence="4"/>
<evidence type="ECO:0000256" key="1">
    <source>
        <dbReference type="ARBA" id="ARBA00022598"/>
    </source>
</evidence>
<keyword evidence="5" id="KW-1185">Reference proteome</keyword>
<dbReference type="SUPFAM" id="SSF51735">
    <property type="entry name" value="NAD(P)-binding Rossmann-fold domains"/>
    <property type="match status" value="1"/>
</dbReference>
<dbReference type="SUPFAM" id="SSF53623">
    <property type="entry name" value="MurD-like peptide ligases, catalytic domain"/>
    <property type="match status" value="1"/>
</dbReference>
<keyword evidence="2" id="KW-0547">Nucleotide-binding</keyword>
<gene>
    <name evidence="4" type="ORF">GGQ59_002411</name>
</gene>
<dbReference type="GO" id="GO:0008360">
    <property type="term" value="P:regulation of cell shape"/>
    <property type="evidence" value="ECO:0007669"/>
    <property type="project" value="InterPro"/>
</dbReference>
<keyword evidence="3" id="KW-0067">ATP-binding</keyword>
<sequence>MFPLPQMKGTTVRVLGLGPAGRAAAEALRAAGAKVSVWDDDASRREAASFTVKGPRASLDGLDAIVLCDGGVSGGAKIVLPRAKAQRIAILTDLDLFSSTIESLPSRERPRVVGVTGAAGKTVTATLIARAVEANGSKAVLGGGGIAPCLSLPAPEAGMTYIVELPVARLAAARRFRCDVSVMLSLGPCGEMDGFDAALRAVMRLFRQHQHGDAAVISVDDGIGLKVCTALQSGDAAKVGRARVIPASGEASLGHGVFALEGLAFSSREGKTHAVGDFTRVGALSGKHLNQDAAAAIAASLALDVPPQLIIKALHRYKGLEGRFQALGSEGSVLFVDDHRARLPVSVGLAIDSCPDVFWIGQAAGASLKGAHPTLRAAYLFGPGEARGGIEVPCSRFDNLGAALEAARRDAQALARGEPHCAPVVLFSPGGPANAQEFRELLGNGIEKAVQHG</sequence>
<accession>A0A840I7C4</accession>
<dbReference type="GO" id="GO:0005524">
    <property type="term" value="F:ATP binding"/>
    <property type="evidence" value="ECO:0007669"/>
    <property type="project" value="UniProtKB-KW"/>
</dbReference>
<dbReference type="EMBL" id="JACHOB010000005">
    <property type="protein sequence ID" value="MBB4659870.1"/>
    <property type="molecule type" value="Genomic_DNA"/>
</dbReference>
<dbReference type="InterPro" id="IPR036565">
    <property type="entry name" value="Mur-like_cat_sf"/>
</dbReference>
<reference evidence="4 5" key="1">
    <citation type="submission" date="2020-08" db="EMBL/GenBank/DDBJ databases">
        <title>Genomic Encyclopedia of Type Strains, Phase IV (KMG-IV): sequencing the most valuable type-strain genomes for metagenomic binning, comparative biology and taxonomic classification.</title>
        <authorList>
            <person name="Goeker M."/>
        </authorList>
    </citation>
    <scope>NUCLEOTIDE SEQUENCE [LARGE SCALE GENOMIC DNA]</scope>
    <source>
        <strain evidence="4 5">DSM 102850</strain>
    </source>
</reference>
<dbReference type="AlphaFoldDB" id="A0A840I7C4"/>
<evidence type="ECO:0000313" key="4">
    <source>
        <dbReference type="EMBL" id="MBB4659870.1"/>
    </source>
</evidence>
<dbReference type="Proteomes" id="UP000563524">
    <property type="component" value="Unassembled WGS sequence"/>
</dbReference>
<evidence type="ECO:0000256" key="3">
    <source>
        <dbReference type="ARBA" id="ARBA00022840"/>
    </source>
</evidence>
<evidence type="ECO:0000256" key="2">
    <source>
        <dbReference type="ARBA" id="ARBA00022741"/>
    </source>
</evidence>
<comment type="caution">
    <text evidence="4">The sequence shown here is derived from an EMBL/GenBank/DDBJ whole genome shotgun (WGS) entry which is preliminary data.</text>
</comment>
<dbReference type="InterPro" id="IPR005762">
    <property type="entry name" value="MurD"/>
</dbReference>
<dbReference type="GO" id="GO:0008764">
    <property type="term" value="F:UDP-N-acetylmuramoylalanine-D-glutamate ligase activity"/>
    <property type="evidence" value="ECO:0007669"/>
    <property type="project" value="UniProtKB-EC"/>
</dbReference>
<dbReference type="RefSeq" id="WP_183818894.1">
    <property type="nucleotide sequence ID" value="NZ_JACHOB010000005.1"/>
</dbReference>
<dbReference type="PANTHER" id="PTHR43692">
    <property type="entry name" value="UDP-N-ACETYLMURAMOYLALANINE--D-GLUTAMATE LIGASE"/>
    <property type="match status" value="1"/>
</dbReference>
<keyword evidence="1 4" id="KW-0436">Ligase</keyword>
<dbReference type="GO" id="GO:0005737">
    <property type="term" value="C:cytoplasm"/>
    <property type="evidence" value="ECO:0007669"/>
    <property type="project" value="InterPro"/>
</dbReference>
<dbReference type="InterPro" id="IPR036291">
    <property type="entry name" value="NAD(P)-bd_dom_sf"/>
</dbReference>
<dbReference type="Gene3D" id="3.40.1190.10">
    <property type="entry name" value="Mur-like, catalytic domain"/>
    <property type="match status" value="1"/>
</dbReference>
<dbReference type="GO" id="GO:0051301">
    <property type="term" value="P:cell division"/>
    <property type="evidence" value="ECO:0007669"/>
    <property type="project" value="InterPro"/>
</dbReference>
<proteinExistence type="predicted"/>
<dbReference type="Gene3D" id="3.40.50.720">
    <property type="entry name" value="NAD(P)-binding Rossmann-like Domain"/>
    <property type="match status" value="1"/>
</dbReference>
<organism evidence="4 5">
    <name type="scientific">Parvularcula dongshanensis</name>
    <dbReference type="NCBI Taxonomy" id="1173995"/>
    <lineage>
        <taxon>Bacteria</taxon>
        <taxon>Pseudomonadati</taxon>
        <taxon>Pseudomonadota</taxon>
        <taxon>Alphaproteobacteria</taxon>
        <taxon>Parvularculales</taxon>
        <taxon>Parvularculaceae</taxon>
        <taxon>Parvularcula</taxon>
    </lineage>
</organism>
<name>A0A840I7C4_9PROT</name>
<protein>
    <submittedName>
        <fullName evidence="4">UDP-N-acetylmuramoylalanine--D-glutamate ligase</fullName>
        <ecNumber evidence="4">6.3.2.9</ecNumber>
    </submittedName>
</protein>
<evidence type="ECO:0000313" key="5">
    <source>
        <dbReference type="Proteomes" id="UP000563524"/>
    </source>
</evidence>
<dbReference type="PANTHER" id="PTHR43692:SF1">
    <property type="entry name" value="UDP-N-ACETYLMURAMOYLALANINE--D-GLUTAMATE LIGASE"/>
    <property type="match status" value="1"/>
</dbReference>